<reference evidence="2" key="1">
    <citation type="submission" date="2011-07" db="EMBL/GenBank/DDBJ databases">
        <authorList>
            <consortium name="Caenorhabditis brenneri Sequencing and Analysis Consortium"/>
            <person name="Wilson R.K."/>
        </authorList>
    </citation>
    <scope>NUCLEOTIDE SEQUENCE [LARGE SCALE GENOMIC DNA]</scope>
    <source>
        <strain evidence="2">PB2801</strain>
    </source>
</reference>
<sequence length="35" mass="3752">MLVGALRNPMGTVITANTSYPTAKEAFKISSVVRQ</sequence>
<gene>
    <name evidence="1" type="ORF">CAEBREN_16342</name>
</gene>
<organism evidence="2">
    <name type="scientific">Caenorhabditis brenneri</name>
    <name type="common">Nematode worm</name>
    <dbReference type="NCBI Taxonomy" id="135651"/>
    <lineage>
        <taxon>Eukaryota</taxon>
        <taxon>Metazoa</taxon>
        <taxon>Ecdysozoa</taxon>
        <taxon>Nematoda</taxon>
        <taxon>Chromadorea</taxon>
        <taxon>Rhabditida</taxon>
        <taxon>Rhabditina</taxon>
        <taxon>Rhabditomorpha</taxon>
        <taxon>Rhabditoidea</taxon>
        <taxon>Rhabditidae</taxon>
        <taxon>Peloderinae</taxon>
        <taxon>Caenorhabditis</taxon>
    </lineage>
</organism>
<dbReference type="InParanoid" id="G0N046"/>
<protein>
    <submittedName>
        <fullName evidence="1">Uncharacterized protein</fullName>
    </submittedName>
</protein>
<dbReference type="HOGENOM" id="CLU_3368945_0_0_1"/>
<dbReference type="EMBL" id="GL379824">
    <property type="protein sequence ID" value="EGT48921.1"/>
    <property type="molecule type" value="Genomic_DNA"/>
</dbReference>
<keyword evidence="2" id="KW-1185">Reference proteome</keyword>
<dbReference type="Proteomes" id="UP000008068">
    <property type="component" value="Unassembled WGS sequence"/>
</dbReference>
<evidence type="ECO:0000313" key="2">
    <source>
        <dbReference type="Proteomes" id="UP000008068"/>
    </source>
</evidence>
<dbReference type="AlphaFoldDB" id="G0N046"/>
<evidence type="ECO:0000313" key="1">
    <source>
        <dbReference type="EMBL" id="EGT48921.1"/>
    </source>
</evidence>
<accession>G0N046</accession>
<proteinExistence type="predicted"/>
<name>G0N046_CAEBE</name>